<sequence>MKIFCSILLCFFSKTIIANEVVSQKAIIEDASTGDSYLKITVNDWSAYILYGEEQNILKLFDEKNKKYYKTEINQNTSDESEVVNIESCNSQQYVIVTVRTFLSCESCVLANYVYERYIFNIKSGEVSYLFDDESKKAAGELPLRFVKKLDKAIPCK</sequence>
<dbReference type="Proteomes" id="UP000533429">
    <property type="component" value="Unassembled WGS sequence"/>
</dbReference>
<gene>
    <name evidence="1" type="ORF">HWA77_19595</name>
</gene>
<evidence type="ECO:0000313" key="2">
    <source>
        <dbReference type="Proteomes" id="UP000533429"/>
    </source>
</evidence>
<protein>
    <submittedName>
        <fullName evidence="1">Uncharacterized protein</fullName>
    </submittedName>
</protein>
<evidence type="ECO:0000313" key="1">
    <source>
        <dbReference type="EMBL" id="NVP02422.1"/>
    </source>
</evidence>
<proteinExistence type="predicted"/>
<organism evidence="1 2">
    <name type="scientific">Photobacterium damselae subsp. damselae</name>
    <name type="common">Listonella damsela</name>
    <dbReference type="NCBI Taxonomy" id="85581"/>
    <lineage>
        <taxon>Bacteria</taxon>
        <taxon>Pseudomonadati</taxon>
        <taxon>Pseudomonadota</taxon>
        <taxon>Gammaproteobacteria</taxon>
        <taxon>Vibrionales</taxon>
        <taxon>Vibrionaceae</taxon>
        <taxon>Photobacterium</taxon>
    </lineage>
</organism>
<name>A0A850QV60_PHODD</name>
<accession>A0A850QV60</accession>
<dbReference type="EMBL" id="JABXOR010001244">
    <property type="protein sequence ID" value="NVP02422.1"/>
    <property type="molecule type" value="Genomic_DNA"/>
</dbReference>
<comment type="caution">
    <text evidence="1">The sequence shown here is derived from an EMBL/GenBank/DDBJ whole genome shotgun (WGS) entry which is preliminary data.</text>
</comment>
<reference evidence="1 2" key="1">
    <citation type="submission" date="2020-06" db="EMBL/GenBank/DDBJ databases">
        <title>Photobacterium damselae subsp. damselae comparative genomics.</title>
        <authorList>
            <person name="Osorio C.R."/>
        </authorList>
    </citation>
    <scope>NUCLEOTIDE SEQUENCE [LARGE SCALE GENOMIC DNA]</scope>
    <source>
        <strain evidence="1 2">TW250/03</strain>
    </source>
</reference>
<dbReference type="AlphaFoldDB" id="A0A850QV60"/>